<reference evidence="5" key="1">
    <citation type="submission" date="2017-05" db="EMBL/GenBank/DDBJ databases">
        <authorList>
            <person name="Sung H."/>
        </authorList>
    </citation>
    <scope>NUCLEOTIDE SEQUENCE [LARGE SCALE GENOMIC DNA]</scope>
    <source>
        <strain evidence="5">AR23208</strain>
    </source>
</reference>
<dbReference type="EMBL" id="CP021434">
    <property type="protein sequence ID" value="ARU59736.1"/>
    <property type="molecule type" value="Genomic_DNA"/>
</dbReference>
<keyword evidence="1 2" id="KW-0378">Hydrolase</keyword>
<evidence type="ECO:0000256" key="1">
    <source>
        <dbReference type="ARBA" id="ARBA00022801"/>
    </source>
</evidence>
<proteinExistence type="inferred from homology"/>
<sequence>MKVTFLGHACTLVEAGDFKVIIDPFLNYNPQATVKPADVKVNAVLITHAHGDHVGDAVEIAKNNDCLIIANHEIATYLEAKHGVKAHGMSIGGGYNFDFGRVKLTQAFHGSAFELPNGDLVYGGMPTGILLTMGGKTFYHAGDTGLFGDMKLIGELNKIDIAALPIGDNYTMGPDDALLAASWIKAGVTFPIHFNTFPPIKQDAQQWVDRLGEYDLKGIVLGSDESVEA</sequence>
<accession>A0A1Y0IIS3</accession>
<dbReference type="OrthoDB" id="9789133at2"/>
<evidence type="ECO:0000259" key="3">
    <source>
        <dbReference type="SMART" id="SM00849"/>
    </source>
</evidence>
<dbReference type="InterPro" id="IPR050114">
    <property type="entry name" value="UPF0173_UPF0282_UlaG_hydrolase"/>
</dbReference>
<dbReference type="KEGG" id="tum:CBW65_00755"/>
<feature type="domain" description="Metallo-beta-lactamase" evidence="3">
    <location>
        <begin position="7"/>
        <end position="193"/>
    </location>
</feature>
<evidence type="ECO:0000256" key="2">
    <source>
        <dbReference type="HAMAP-Rule" id="MF_00457"/>
    </source>
</evidence>
<evidence type="ECO:0000313" key="5">
    <source>
        <dbReference type="Proteomes" id="UP000195437"/>
    </source>
</evidence>
<gene>
    <name evidence="4" type="ORF">CBW65_00755</name>
</gene>
<dbReference type="InterPro" id="IPR022877">
    <property type="entry name" value="UPF0173"/>
</dbReference>
<protein>
    <recommendedName>
        <fullName evidence="2">UPF0173 metal-dependent hydrolase CBW65_00755</fullName>
    </recommendedName>
</protein>
<dbReference type="HAMAP" id="MF_00457">
    <property type="entry name" value="UPF0173"/>
    <property type="match status" value="1"/>
</dbReference>
<dbReference type="InterPro" id="IPR001279">
    <property type="entry name" value="Metallo-B-lactamas"/>
</dbReference>
<name>A0A1Y0IIS3_9BACL</name>
<dbReference type="SMART" id="SM00849">
    <property type="entry name" value="Lactamase_B"/>
    <property type="match status" value="1"/>
</dbReference>
<dbReference type="GO" id="GO:0016787">
    <property type="term" value="F:hydrolase activity"/>
    <property type="evidence" value="ECO:0007669"/>
    <property type="project" value="UniProtKB-UniRule"/>
</dbReference>
<dbReference type="AlphaFoldDB" id="A0A1Y0IIS3"/>
<dbReference type="Gene3D" id="3.60.15.10">
    <property type="entry name" value="Ribonuclease Z/Hydroxyacylglutathione hydrolase-like"/>
    <property type="match status" value="1"/>
</dbReference>
<dbReference type="InterPro" id="IPR036866">
    <property type="entry name" value="RibonucZ/Hydroxyglut_hydro"/>
</dbReference>
<dbReference type="Proteomes" id="UP000195437">
    <property type="component" value="Chromosome"/>
</dbReference>
<dbReference type="PANTHER" id="PTHR43546">
    <property type="entry name" value="UPF0173 METAL-DEPENDENT HYDROLASE MJ1163-RELATED"/>
    <property type="match status" value="1"/>
</dbReference>
<evidence type="ECO:0000313" key="4">
    <source>
        <dbReference type="EMBL" id="ARU59736.1"/>
    </source>
</evidence>
<keyword evidence="5" id="KW-1185">Reference proteome</keyword>
<dbReference type="PANTHER" id="PTHR43546:SF3">
    <property type="entry name" value="UPF0173 METAL-DEPENDENT HYDROLASE MJ1163"/>
    <property type="match status" value="1"/>
</dbReference>
<dbReference type="Pfam" id="PF12706">
    <property type="entry name" value="Lactamase_B_2"/>
    <property type="match status" value="1"/>
</dbReference>
<comment type="similarity">
    <text evidence="2">Belongs to the UPF0173 family.</text>
</comment>
<dbReference type="NCBIfam" id="NF001911">
    <property type="entry name" value="PRK00685.1"/>
    <property type="match status" value="1"/>
</dbReference>
<dbReference type="RefSeq" id="WP_087455124.1">
    <property type="nucleotide sequence ID" value="NZ_CP021434.1"/>
</dbReference>
<dbReference type="SUPFAM" id="SSF56281">
    <property type="entry name" value="Metallo-hydrolase/oxidoreductase"/>
    <property type="match status" value="1"/>
</dbReference>
<organism evidence="4 5">
    <name type="scientific">Tumebacillus avium</name>
    <dbReference type="NCBI Taxonomy" id="1903704"/>
    <lineage>
        <taxon>Bacteria</taxon>
        <taxon>Bacillati</taxon>
        <taxon>Bacillota</taxon>
        <taxon>Bacilli</taxon>
        <taxon>Bacillales</taxon>
        <taxon>Alicyclobacillaceae</taxon>
        <taxon>Tumebacillus</taxon>
    </lineage>
</organism>